<evidence type="ECO:0000256" key="14">
    <source>
        <dbReference type="PIRSR" id="PIRSR001365-1"/>
    </source>
</evidence>
<comment type="subcellular location">
    <subcellularLocation>
        <location evidence="12">Cytoplasm</location>
    </subcellularLocation>
</comment>
<keyword evidence="6 12" id="KW-0028">Amino-acid biosynthesis</keyword>
<comment type="caution">
    <text evidence="12">Was originally thought to be a dihydrodipicolinate synthase (DHDPS), catalyzing the condensation of (S)-aspartate-beta-semialdehyde [(S)-ASA] and pyruvate to dihydrodipicolinate (DHDP). However, it was shown in E.coli that the product of the enzymatic reaction is not dihydrodipicolinate but in fact (4S)-4-hydroxy-2,3,4,5-tetrahydro-(2S)-dipicolinic acid (HTPA), and that the consecutive dehydration reaction leading to DHDP is not spontaneous but catalyzed by DapB.</text>
</comment>
<evidence type="ECO:0000256" key="12">
    <source>
        <dbReference type="HAMAP-Rule" id="MF_00418"/>
    </source>
</evidence>
<dbReference type="EC" id="4.3.3.7" evidence="4 12"/>
<feature type="site" description="Part of a proton relay during catalysis" evidence="12">
    <location>
        <position position="45"/>
    </location>
</feature>
<dbReference type="SUPFAM" id="SSF51569">
    <property type="entry name" value="Aldolase"/>
    <property type="match status" value="1"/>
</dbReference>
<name>A0A9D1L8M2_9FIRM</name>
<evidence type="ECO:0000256" key="3">
    <source>
        <dbReference type="ARBA" id="ARBA00007592"/>
    </source>
</evidence>
<reference evidence="16" key="1">
    <citation type="submission" date="2020-10" db="EMBL/GenBank/DDBJ databases">
        <authorList>
            <person name="Gilroy R."/>
        </authorList>
    </citation>
    <scope>NUCLEOTIDE SEQUENCE</scope>
    <source>
        <strain evidence="16">11300</strain>
    </source>
</reference>
<dbReference type="SMART" id="SM01130">
    <property type="entry name" value="DHDPS"/>
    <property type="match status" value="1"/>
</dbReference>
<organism evidence="16 17">
    <name type="scientific">Candidatus Fimisoma avicola</name>
    <dbReference type="NCBI Taxonomy" id="2840826"/>
    <lineage>
        <taxon>Bacteria</taxon>
        <taxon>Bacillati</taxon>
        <taxon>Bacillota</taxon>
        <taxon>Clostridia</taxon>
        <taxon>Eubacteriales</taxon>
        <taxon>Candidatus Fimisoma</taxon>
    </lineage>
</organism>
<feature type="binding site" evidence="12 15">
    <location>
        <position position="204"/>
    </location>
    <ligand>
        <name>pyruvate</name>
        <dbReference type="ChEBI" id="CHEBI:15361"/>
    </ligand>
</feature>
<evidence type="ECO:0000256" key="4">
    <source>
        <dbReference type="ARBA" id="ARBA00012086"/>
    </source>
</evidence>
<evidence type="ECO:0000256" key="10">
    <source>
        <dbReference type="ARBA" id="ARBA00023270"/>
    </source>
</evidence>
<feature type="active site" description="Schiff-base intermediate with substrate" evidence="12 14">
    <location>
        <position position="162"/>
    </location>
</feature>
<evidence type="ECO:0000256" key="15">
    <source>
        <dbReference type="PIRSR" id="PIRSR001365-2"/>
    </source>
</evidence>
<dbReference type="NCBIfam" id="TIGR00674">
    <property type="entry name" value="dapA"/>
    <property type="match status" value="1"/>
</dbReference>
<dbReference type="PRINTS" id="PR00146">
    <property type="entry name" value="DHPICSNTHASE"/>
</dbReference>
<evidence type="ECO:0000256" key="1">
    <source>
        <dbReference type="ARBA" id="ARBA00003294"/>
    </source>
</evidence>
<evidence type="ECO:0000256" key="7">
    <source>
        <dbReference type="ARBA" id="ARBA00022915"/>
    </source>
</evidence>
<keyword evidence="8 12" id="KW-0457">Lysine biosynthesis</keyword>
<feature type="active site" description="Proton donor/acceptor" evidence="12 14">
    <location>
        <position position="134"/>
    </location>
</feature>
<comment type="similarity">
    <text evidence="3 12 13">Belongs to the DapA family.</text>
</comment>
<reference evidence="16" key="2">
    <citation type="journal article" date="2021" name="PeerJ">
        <title>Extensive microbial diversity within the chicken gut microbiome revealed by metagenomics and culture.</title>
        <authorList>
            <person name="Gilroy R."/>
            <person name="Ravi A."/>
            <person name="Getino M."/>
            <person name="Pursley I."/>
            <person name="Horton D.L."/>
            <person name="Alikhan N.F."/>
            <person name="Baker D."/>
            <person name="Gharbi K."/>
            <person name="Hall N."/>
            <person name="Watson M."/>
            <person name="Adriaenssens E.M."/>
            <person name="Foster-Nyarko E."/>
            <person name="Jarju S."/>
            <person name="Secka A."/>
            <person name="Antonio M."/>
            <person name="Oren A."/>
            <person name="Chaudhuri R.R."/>
            <person name="La Ragione R."/>
            <person name="Hildebrand F."/>
            <person name="Pallen M.J."/>
        </authorList>
    </citation>
    <scope>NUCLEOTIDE SEQUENCE</scope>
    <source>
        <strain evidence="16">11300</strain>
    </source>
</reference>
<proteinExistence type="inferred from homology"/>
<dbReference type="PROSITE" id="PS00665">
    <property type="entry name" value="DHDPS_1"/>
    <property type="match status" value="1"/>
</dbReference>
<dbReference type="PROSITE" id="PS00666">
    <property type="entry name" value="DHDPS_2"/>
    <property type="match status" value="1"/>
</dbReference>
<dbReference type="CDD" id="cd00950">
    <property type="entry name" value="DHDPS"/>
    <property type="match status" value="1"/>
</dbReference>
<dbReference type="EMBL" id="DVMO01000109">
    <property type="protein sequence ID" value="HIU28205.1"/>
    <property type="molecule type" value="Genomic_DNA"/>
</dbReference>
<evidence type="ECO:0000256" key="6">
    <source>
        <dbReference type="ARBA" id="ARBA00022605"/>
    </source>
</evidence>
<dbReference type="Gene3D" id="3.20.20.70">
    <property type="entry name" value="Aldolase class I"/>
    <property type="match status" value="1"/>
</dbReference>
<gene>
    <name evidence="12" type="primary">dapA</name>
    <name evidence="16" type="ORF">IAD16_07500</name>
</gene>
<dbReference type="AlphaFoldDB" id="A0A9D1L8M2"/>
<dbReference type="PANTHER" id="PTHR12128:SF66">
    <property type="entry name" value="4-HYDROXY-2-OXOGLUTARATE ALDOLASE, MITOCHONDRIAL"/>
    <property type="match status" value="1"/>
</dbReference>
<evidence type="ECO:0000313" key="17">
    <source>
        <dbReference type="Proteomes" id="UP000824091"/>
    </source>
</evidence>
<feature type="binding site" evidence="12 15">
    <location>
        <position position="46"/>
    </location>
    <ligand>
        <name>pyruvate</name>
        <dbReference type="ChEBI" id="CHEBI:15361"/>
    </ligand>
</feature>
<keyword evidence="7 12" id="KW-0220">Diaminopimelate biosynthesis</keyword>
<evidence type="ECO:0000256" key="5">
    <source>
        <dbReference type="ARBA" id="ARBA00022490"/>
    </source>
</evidence>
<dbReference type="GO" id="GO:0019877">
    <property type="term" value="P:diaminopimelate biosynthetic process"/>
    <property type="evidence" value="ECO:0007669"/>
    <property type="project" value="UniProtKB-UniRule"/>
</dbReference>
<dbReference type="GO" id="GO:0008840">
    <property type="term" value="F:4-hydroxy-tetrahydrodipicolinate synthase activity"/>
    <property type="evidence" value="ECO:0007669"/>
    <property type="project" value="UniProtKB-UniRule"/>
</dbReference>
<evidence type="ECO:0000256" key="8">
    <source>
        <dbReference type="ARBA" id="ARBA00023154"/>
    </source>
</evidence>
<comment type="subunit">
    <text evidence="12">Homotetramer; dimer of dimers.</text>
</comment>
<dbReference type="InterPro" id="IPR020625">
    <property type="entry name" value="Schiff_base-form_aldolases_AS"/>
</dbReference>
<dbReference type="HAMAP" id="MF_00418">
    <property type="entry name" value="DapA"/>
    <property type="match status" value="1"/>
</dbReference>
<dbReference type="PIRSF" id="PIRSF001365">
    <property type="entry name" value="DHDPS"/>
    <property type="match status" value="1"/>
</dbReference>
<comment type="catalytic activity">
    <reaction evidence="11 12">
        <text>L-aspartate 4-semialdehyde + pyruvate = (2S,4S)-4-hydroxy-2,3,4,5-tetrahydrodipicolinate + H2O + H(+)</text>
        <dbReference type="Rhea" id="RHEA:34171"/>
        <dbReference type="ChEBI" id="CHEBI:15361"/>
        <dbReference type="ChEBI" id="CHEBI:15377"/>
        <dbReference type="ChEBI" id="CHEBI:15378"/>
        <dbReference type="ChEBI" id="CHEBI:67139"/>
        <dbReference type="ChEBI" id="CHEBI:537519"/>
        <dbReference type="EC" id="4.3.3.7"/>
    </reaction>
</comment>
<comment type="caution">
    <text evidence="16">The sequence shown here is derived from an EMBL/GenBank/DDBJ whole genome shotgun (WGS) entry which is preliminary data.</text>
</comment>
<keyword evidence="10 12" id="KW-0704">Schiff base</keyword>
<dbReference type="InterPro" id="IPR005263">
    <property type="entry name" value="DapA"/>
</dbReference>
<dbReference type="GO" id="GO:0009089">
    <property type="term" value="P:lysine biosynthetic process via diaminopimelate"/>
    <property type="evidence" value="ECO:0007669"/>
    <property type="project" value="UniProtKB-UniRule"/>
</dbReference>
<comment type="function">
    <text evidence="1 12">Catalyzes the condensation of (S)-aspartate-beta-semialdehyde [(S)-ASA] and pyruvate to 4-hydroxy-tetrahydrodipicolinate (HTPA).</text>
</comment>
<dbReference type="Proteomes" id="UP000824091">
    <property type="component" value="Unassembled WGS sequence"/>
</dbReference>
<evidence type="ECO:0000256" key="13">
    <source>
        <dbReference type="PIRNR" id="PIRNR001365"/>
    </source>
</evidence>
<comment type="pathway">
    <text evidence="2 12">Amino-acid biosynthesis; L-lysine biosynthesis via DAP pathway; (S)-tetrahydrodipicolinate from L-aspartate: step 3/4.</text>
</comment>
<evidence type="ECO:0000256" key="2">
    <source>
        <dbReference type="ARBA" id="ARBA00005120"/>
    </source>
</evidence>
<evidence type="ECO:0000313" key="16">
    <source>
        <dbReference type="EMBL" id="HIU28205.1"/>
    </source>
</evidence>
<accession>A0A9D1L8M2</accession>
<dbReference type="InterPro" id="IPR020624">
    <property type="entry name" value="Schiff_base-form_aldolases_CS"/>
</dbReference>
<dbReference type="PANTHER" id="PTHR12128">
    <property type="entry name" value="DIHYDRODIPICOLINATE SYNTHASE"/>
    <property type="match status" value="1"/>
</dbReference>
<evidence type="ECO:0000256" key="9">
    <source>
        <dbReference type="ARBA" id="ARBA00023239"/>
    </source>
</evidence>
<feature type="site" description="Part of a proton relay during catalysis" evidence="12">
    <location>
        <position position="108"/>
    </location>
</feature>
<keyword evidence="9 12" id="KW-0456">Lyase</keyword>
<dbReference type="Pfam" id="PF00701">
    <property type="entry name" value="DHDPS"/>
    <property type="match status" value="1"/>
</dbReference>
<protein>
    <recommendedName>
        <fullName evidence="4 12">4-hydroxy-tetrahydrodipicolinate synthase</fullName>
        <shortName evidence="12">HTPA synthase</shortName>
        <ecNumber evidence="4 12">4.3.3.7</ecNumber>
    </recommendedName>
</protein>
<dbReference type="InterPro" id="IPR002220">
    <property type="entry name" value="DapA-like"/>
</dbReference>
<evidence type="ECO:0000256" key="11">
    <source>
        <dbReference type="ARBA" id="ARBA00047836"/>
    </source>
</evidence>
<keyword evidence="5 12" id="KW-0963">Cytoplasm</keyword>
<dbReference type="InterPro" id="IPR013785">
    <property type="entry name" value="Aldolase_TIM"/>
</dbReference>
<dbReference type="GO" id="GO:0005829">
    <property type="term" value="C:cytosol"/>
    <property type="evidence" value="ECO:0007669"/>
    <property type="project" value="TreeGrafter"/>
</dbReference>
<sequence>MSLFKGTATALITPFKDGKIDYVAMGKLVEWQIGQGIDALVVCGTTGEASTLSAVEKVQLARFVIDLTDGRVPVLAGTGSNSTKLTTELSKEMEDAGADGLLIVTPYYNKCSEYGLIAHYENIADSVGIPIIMYSVPSRTGVNITPSAVAVLSQHPNIAGIKEASGDISQICQMASYIGDGFDIYSGNDDQTIPIMSLGGIGCISTVSNVIPARFSAMTRMWADGDTAGAGREQVAIKPLIDCLFKEVNPIPLKAALNIMGMCSLEYRLPLCPPSNKTHYLVYDTLQEFGLA</sequence>